<accession>A0A2R6PQ09</accession>
<dbReference type="InterPro" id="IPR013083">
    <property type="entry name" value="Znf_RING/FYVE/PHD"/>
</dbReference>
<dbReference type="SMART" id="SM00184">
    <property type="entry name" value="RING"/>
    <property type="match status" value="1"/>
</dbReference>
<gene>
    <name evidence="17" type="ORF">CEY00_Acc25893</name>
</gene>
<evidence type="ECO:0000256" key="14">
    <source>
        <dbReference type="PROSITE-ProRule" id="PRU00175"/>
    </source>
</evidence>
<keyword evidence="11 15" id="KW-1133">Transmembrane helix</keyword>
<keyword evidence="7" id="KW-0479">Metal-binding</keyword>
<organism evidence="17 18">
    <name type="scientific">Actinidia chinensis var. chinensis</name>
    <name type="common">Chinese soft-hair kiwi</name>
    <dbReference type="NCBI Taxonomy" id="1590841"/>
    <lineage>
        <taxon>Eukaryota</taxon>
        <taxon>Viridiplantae</taxon>
        <taxon>Streptophyta</taxon>
        <taxon>Embryophyta</taxon>
        <taxon>Tracheophyta</taxon>
        <taxon>Spermatophyta</taxon>
        <taxon>Magnoliopsida</taxon>
        <taxon>eudicotyledons</taxon>
        <taxon>Gunneridae</taxon>
        <taxon>Pentapetalae</taxon>
        <taxon>asterids</taxon>
        <taxon>Ericales</taxon>
        <taxon>Actinidiaceae</taxon>
        <taxon>Actinidia</taxon>
    </lineage>
</organism>
<dbReference type="GO" id="GO:0016020">
    <property type="term" value="C:membrane"/>
    <property type="evidence" value="ECO:0007669"/>
    <property type="project" value="UniProtKB-SubCell"/>
</dbReference>
<evidence type="ECO:0000256" key="15">
    <source>
        <dbReference type="SAM" id="Phobius"/>
    </source>
</evidence>
<evidence type="ECO:0000313" key="17">
    <source>
        <dbReference type="EMBL" id="PSR95138.1"/>
    </source>
</evidence>
<evidence type="ECO:0000256" key="8">
    <source>
        <dbReference type="ARBA" id="ARBA00022771"/>
    </source>
</evidence>
<dbReference type="CDD" id="cd16461">
    <property type="entry name" value="RING-H2_EL5-like"/>
    <property type="match status" value="1"/>
</dbReference>
<evidence type="ECO:0000256" key="6">
    <source>
        <dbReference type="ARBA" id="ARBA00022692"/>
    </source>
</evidence>
<dbReference type="PANTHER" id="PTHR46913">
    <property type="entry name" value="RING-H2 FINGER PROTEIN ATL16"/>
    <property type="match status" value="1"/>
</dbReference>
<dbReference type="GO" id="GO:0016567">
    <property type="term" value="P:protein ubiquitination"/>
    <property type="evidence" value="ECO:0007669"/>
    <property type="project" value="InterPro"/>
</dbReference>
<keyword evidence="12 15" id="KW-0472">Membrane</keyword>
<dbReference type="FunFam" id="3.30.40.10:FF:000187">
    <property type="entry name" value="E3 ubiquitin-protein ligase ATL6"/>
    <property type="match status" value="1"/>
</dbReference>
<protein>
    <recommendedName>
        <fullName evidence="4">RING-type E3 ubiquitin transferase</fullName>
        <ecNumber evidence="4">2.3.2.27</ecNumber>
    </recommendedName>
</protein>
<dbReference type="AlphaFoldDB" id="A0A2R6PQ09"/>
<evidence type="ECO:0000256" key="7">
    <source>
        <dbReference type="ARBA" id="ARBA00022723"/>
    </source>
</evidence>
<dbReference type="InterPro" id="IPR001841">
    <property type="entry name" value="Znf_RING"/>
</dbReference>
<evidence type="ECO:0000256" key="12">
    <source>
        <dbReference type="ARBA" id="ARBA00023136"/>
    </source>
</evidence>
<dbReference type="GO" id="GO:0008270">
    <property type="term" value="F:zinc ion binding"/>
    <property type="evidence" value="ECO:0007669"/>
    <property type="project" value="UniProtKB-KW"/>
</dbReference>
<evidence type="ECO:0000256" key="13">
    <source>
        <dbReference type="ARBA" id="ARBA00024209"/>
    </source>
</evidence>
<sequence length="206" mass="23776">MPASPTPSQAIEPPHWNSLVVTLVGVICTIFLILNYYRLLQRHCCAFQRISFFGHQPQRRPLNEDNLEDPSLQLQSRGLDSYIMHSIPITQFKKKSEEEELGQTNTDCAVCLGEFEEGEWIKNLPNCSHVFHVACIDMWFQTHSNCPLCRSYVDLEVDQEYSVSVYSLLETLRREEFIQDRSAHYQVVQSHILQTSSNRIDPQSAS</sequence>
<keyword evidence="6 15" id="KW-0812">Transmembrane</keyword>
<keyword evidence="8 14" id="KW-0863">Zinc-finger</keyword>
<comment type="catalytic activity">
    <reaction evidence="1">
        <text>S-ubiquitinyl-[E2 ubiquitin-conjugating enzyme]-L-cysteine + [acceptor protein]-L-lysine = [E2 ubiquitin-conjugating enzyme]-L-cysteine + N(6)-ubiquitinyl-[acceptor protein]-L-lysine.</text>
        <dbReference type="EC" id="2.3.2.27"/>
    </reaction>
</comment>
<feature type="domain" description="RING-type" evidence="16">
    <location>
        <begin position="108"/>
        <end position="150"/>
    </location>
</feature>
<keyword evidence="9" id="KW-0833">Ubl conjugation pathway</keyword>
<dbReference type="EC" id="2.3.2.27" evidence="4"/>
<dbReference type="Pfam" id="PF13639">
    <property type="entry name" value="zf-RING_2"/>
    <property type="match status" value="1"/>
</dbReference>
<evidence type="ECO:0000256" key="11">
    <source>
        <dbReference type="ARBA" id="ARBA00022989"/>
    </source>
</evidence>
<dbReference type="EMBL" id="NKQK01000023">
    <property type="protein sequence ID" value="PSR95138.1"/>
    <property type="molecule type" value="Genomic_DNA"/>
</dbReference>
<keyword evidence="10" id="KW-0862">Zinc</keyword>
<reference evidence="18" key="2">
    <citation type="journal article" date="2018" name="BMC Genomics">
        <title>A manually annotated Actinidia chinensis var. chinensis (kiwifruit) genome highlights the challenges associated with draft genomes and gene prediction in plants.</title>
        <authorList>
            <person name="Pilkington S.M."/>
            <person name="Crowhurst R."/>
            <person name="Hilario E."/>
            <person name="Nardozza S."/>
            <person name="Fraser L."/>
            <person name="Peng Y."/>
            <person name="Gunaseelan K."/>
            <person name="Simpson R."/>
            <person name="Tahir J."/>
            <person name="Deroles S.C."/>
            <person name="Templeton K."/>
            <person name="Luo Z."/>
            <person name="Davy M."/>
            <person name="Cheng C."/>
            <person name="McNeilage M."/>
            <person name="Scaglione D."/>
            <person name="Liu Y."/>
            <person name="Zhang Q."/>
            <person name="Datson P."/>
            <person name="De Silva N."/>
            <person name="Gardiner S.E."/>
            <person name="Bassett H."/>
            <person name="Chagne D."/>
            <person name="McCallum J."/>
            <person name="Dzierzon H."/>
            <person name="Deng C."/>
            <person name="Wang Y.Y."/>
            <person name="Barron L."/>
            <person name="Manako K."/>
            <person name="Bowen J."/>
            <person name="Foster T.M."/>
            <person name="Erridge Z.A."/>
            <person name="Tiffin H."/>
            <person name="Waite C.N."/>
            <person name="Davies K.M."/>
            <person name="Grierson E.P."/>
            <person name="Laing W.A."/>
            <person name="Kirk R."/>
            <person name="Chen X."/>
            <person name="Wood M."/>
            <person name="Montefiori M."/>
            <person name="Brummell D.A."/>
            <person name="Schwinn K.E."/>
            <person name="Catanach A."/>
            <person name="Fullerton C."/>
            <person name="Li D."/>
            <person name="Meiyalaghan S."/>
            <person name="Nieuwenhuizen N."/>
            <person name="Read N."/>
            <person name="Prakash R."/>
            <person name="Hunter D."/>
            <person name="Zhang H."/>
            <person name="McKenzie M."/>
            <person name="Knabel M."/>
            <person name="Harris A."/>
            <person name="Allan A.C."/>
            <person name="Gleave A."/>
            <person name="Chen A."/>
            <person name="Janssen B.J."/>
            <person name="Plunkett B."/>
            <person name="Ampomah-Dwamena C."/>
            <person name="Voogd C."/>
            <person name="Leif D."/>
            <person name="Lafferty D."/>
            <person name="Souleyre E.J.F."/>
            <person name="Varkonyi-Gasic E."/>
            <person name="Gambi F."/>
            <person name="Hanley J."/>
            <person name="Yao J.L."/>
            <person name="Cheung J."/>
            <person name="David K.M."/>
            <person name="Warren B."/>
            <person name="Marsh K."/>
            <person name="Snowden K.C."/>
            <person name="Lin-Wang K."/>
            <person name="Brian L."/>
            <person name="Martinez-Sanchez M."/>
            <person name="Wang M."/>
            <person name="Ileperuma N."/>
            <person name="Macnee N."/>
            <person name="Campin R."/>
            <person name="McAtee P."/>
            <person name="Drummond R.S.M."/>
            <person name="Espley R.V."/>
            <person name="Ireland H.S."/>
            <person name="Wu R."/>
            <person name="Atkinson R.G."/>
            <person name="Karunairetnam S."/>
            <person name="Bulley S."/>
            <person name="Chunkath S."/>
            <person name="Hanley Z."/>
            <person name="Storey R."/>
            <person name="Thrimawithana A.H."/>
            <person name="Thomson S."/>
            <person name="David C."/>
            <person name="Testolin R."/>
            <person name="Huang H."/>
            <person name="Hellens R.P."/>
            <person name="Schaffer R.J."/>
        </authorList>
    </citation>
    <scope>NUCLEOTIDE SEQUENCE [LARGE SCALE GENOMIC DNA]</scope>
    <source>
        <strain evidence="18">cv. Red5</strain>
    </source>
</reference>
<evidence type="ECO:0000256" key="9">
    <source>
        <dbReference type="ARBA" id="ARBA00022786"/>
    </source>
</evidence>
<comment type="similarity">
    <text evidence="13">Belongs to the RING-type zinc finger family. ATL subfamily.</text>
</comment>
<dbReference type="Gramene" id="PSR95138">
    <property type="protein sequence ID" value="PSR95138"/>
    <property type="gene ID" value="CEY00_Acc25893"/>
</dbReference>
<dbReference type="Proteomes" id="UP000241394">
    <property type="component" value="Chromosome LG23"/>
</dbReference>
<proteinExistence type="inferred from homology"/>
<dbReference type="PROSITE" id="PS50089">
    <property type="entry name" value="ZF_RING_2"/>
    <property type="match status" value="1"/>
</dbReference>
<dbReference type="PANTHER" id="PTHR46913:SF1">
    <property type="entry name" value="RING-H2 FINGER PROTEIN ATL16"/>
    <property type="match status" value="1"/>
</dbReference>
<evidence type="ECO:0000256" key="4">
    <source>
        <dbReference type="ARBA" id="ARBA00012483"/>
    </source>
</evidence>
<evidence type="ECO:0000259" key="16">
    <source>
        <dbReference type="PROSITE" id="PS50089"/>
    </source>
</evidence>
<keyword evidence="18" id="KW-1185">Reference proteome</keyword>
<evidence type="ECO:0000313" key="18">
    <source>
        <dbReference type="Proteomes" id="UP000241394"/>
    </source>
</evidence>
<reference evidence="17 18" key="1">
    <citation type="submission" date="2017-07" db="EMBL/GenBank/DDBJ databases">
        <title>An improved, manually edited Actinidia chinensis var. chinensis (kiwifruit) genome highlights the challenges associated with draft genomes and gene prediction in plants.</title>
        <authorList>
            <person name="Pilkington S."/>
            <person name="Crowhurst R."/>
            <person name="Hilario E."/>
            <person name="Nardozza S."/>
            <person name="Fraser L."/>
            <person name="Peng Y."/>
            <person name="Gunaseelan K."/>
            <person name="Simpson R."/>
            <person name="Tahir J."/>
            <person name="Deroles S."/>
            <person name="Templeton K."/>
            <person name="Luo Z."/>
            <person name="Davy M."/>
            <person name="Cheng C."/>
            <person name="Mcneilage M."/>
            <person name="Scaglione D."/>
            <person name="Liu Y."/>
            <person name="Zhang Q."/>
            <person name="Datson P."/>
            <person name="De Silva N."/>
            <person name="Gardiner S."/>
            <person name="Bassett H."/>
            <person name="Chagne D."/>
            <person name="Mccallum J."/>
            <person name="Dzierzon H."/>
            <person name="Deng C."/>
            <person name="Wang Y.-Y."/>
            <person name="Barron N."/>
            <person name="Manako K."/>
            <person name="Bowen J."/>
            <person name="Foster T."/>
            <person name="Erridge Z."/>
            <person name="Tiffin H."/>
            <person name="Waite C."/>
            <person name="Davies K."/>
            <person name="Grierson E."/>
            <person name="Laing W."/>
            <person name="Kirk R."/>
            <person name="Chen X."/>
            <person name="Wood M."/>
            <person name="Montefiori M."/>
            <person name="Brummell D."/>
            <person name="Schwinn K."/>
            <person name="Catanach A."/>
            <person name="Fullerton C."/>
            <person name="Li D."/>
            <person name="Meiyalaghan S."/>
            <person name="Nieuwenhuizen N."/>
            <person name="Read N."/>
            <person name="Prakash R."/>
            <person name="Hunter D."/>
            <person name="Zhang H."/>
            <person name="Mckenzie M."/>
            <person name="Knabel M."/>
            <person name="Harris A."/>
            <person name="Allan A."/>
            <person name="Chen A."/>
            <person name="Janssen B."/>
            <person name="Plunkett B."/>
            <person name="Dwamena C."/>
            <person name="Voogd C."/>
            <person name="Leif D."/>
            <person name="Lafferty D."/>
            <person name="Souleyre E."/>
            <person name="Varkonyi-Gasic E."/>
            <person name="Gambi F."/>
            <person name="Hanley J."/>
            <person name="Yao J.-L."/>
            <person name="Cheung J."/>
            <person name="David K."/>
            <person name="Warren B."/>
            <person name="Marsh K."/>
            <person name="Snowden K."/>
            <person name="Lin-Wang K."/>
            <person name="Brian L."/>
            <person name="Martinez-Sanchez M."/>
            <person name="Wang M."/>
            <person name="Ileperuma N."/>
            <person name="Macnee N."/>
            <person name="Campin R."/>
            <person name="Mcatee P."/>
            <person name="Drummond R."/>
            <person name="Espley R."/>
            <person name="Ireland H."/>
            <person name="Wu R."/>
            <person name="Atkinson R."/>
            <person name="Karunairetnam S."/>
            <person name="Bulley S."/>
            <person name="Chunkath S."/>
            <person name="Hanley Z."/>
            <person name="Storey R."/>
            <person name="Thrimawithana A."/>
            <person name="Thomson S."/>
            <person name="David C."/>
            <person name="Testolin R."/>
        </authorList>
    </citation>
    <scope>NUCLEOTIDE SEQUENCE [LARGE SCALE GENOMIC DNA]</scope>
    <source>
        <strain evidence="18">cv. Red5</strain>
        <tissue evidence="17">Young leaf</tissue>
    </source>
</reference>
<evidence type="ECO:0000256" key="10">
    <source>
        <dbReference type="ARBA" id="ARBA00022833"/>
    </source>
</evidence>
<dbReference type="OMA" id="TERPECS"/>
<evidence type="ECO:0000256" key="2">
    <source>
        <dbReference type="ARBA" id="ARBA00004167"/>
    </source>
</evidence>
<dbReference type="InParanoid" id="A0A2R6PQ09"/>
<evidence type="ECO:0000256" key="3">
    <source>
        <dbReference type="ARBA" id="ARBA00004906"/>
    </source>
</evidence>
<dbReference type="GO" id="GO:0061630">
    <property type="term" value="F:ubiquitin protein ligase activity"/>
    <property type="evidence" value="ECO:0007669"/>
    <property type="project" value="UniProtKB-EC"/>
</dbReference>
<dbReference type="OrthoDB" id="9984778at2759"/>
<comment type="subcellular location">
    <subcellularLocation>
        <location evidence="2">Membrane</location>
        <topology evidence="2">Single-pass membrane protein</topology>
    </subcellularLocation>
</comment>
<dbReference type="Gene3D" id="3.30.40.10">
    <property type="entry name" value="Zinc/RING finger domain, C3HC4 (zinc finger)"/>
    <property type="match status" value="1"/>
</dbReference>
<evidence type="ECO:0000256" key="5">
    <source>
        <dbReference type="ARBA" id="ARBA00022679"/>
    </source>
</evidence>
<dbReference type="SUPFAM" id="SSF57850">
    <property type="entry name" value="RING/U-box"/>
    <property type="match status" value="1"/>
</dbReference>
<evidence type="ECO:0000256" key="1">
    <source>
        <dbReference type="ARBA" id="ARBA00000900"/>
    </source>
</evidence>
<dbReference type="InterPro" id="IPR044600">
    <property type="entry name" value="ATL1/ATL16-like"/>
</dbReference>
<dbReference type="STRING" id="1590841.A0A2R6PQ09"/>
<comment type="pathway">
    <text evidence="3">Protein modification; protein ubiquitination.</text>
</comment>
<keyword evidence="5" id="KW-0808">Transferase</keyword>
<comment type="caution">
    <text evidence="17">The sequence shown here is derived from an EMBL/GenBank/DDBJ whole genome shotgun (WGS) entry which is preliminary data.</text>
</comment>
<name>A0A2R6PQ09_ACTCC</name>
<feature type="transmembrane region" description="Helical" evidence="15">
    <location>
        <begin position="20"/>
        <end position="40"/>
    </location>
</feature>